<organism evidence="1 2">
    <name type="scientific">Rhodococcus ruber</name>
    <dbReference type="NCBI Taxonomy" id="1830"/>
    <lineage>
        <taxon>Bacteria</taxon>
        <taxon>Bacillati</taxon>
        <taxon>Actinomycetota</taxon>
        <taxon>Actinomycetes</taxon>
        <taxon>Mycobacteriales</taxon>
        <taxon>Nocardiaceae</taxon>
        <taxon>Rhodococcus</taxon>
    </lineage>
</organism>
<dbReference type="GO" id="GO:0003677">
    <property type="term" value="F:DNA binding"/>
    <property type="evidence" value="ECO:0007669"/>
    <property type="project" value="InterPro"/>
</dbReference>
<dbReference type="SMART" id="SM00421">
    <property type="entry name" value="HTH_LUXR"/>
    <property type="match status" value="1"/>
</dbReference>
<name>A0A098BLI9_9NOCA</name>
<dbReference type="Gene3D" id="1.10.10.10">
    <property type="entry name" value="Winged helix-like DNA-binding domain superfamily/Winged helix DNA-binding domain"/>
    <property type="match status" value="1"/>
</dbReference>
<dbReference type="InterPro" id="IPR037522">
    <property type="entry name" value="HD_GYP_dom"/>
</dbReference>
<accession>A0A098BLI9</accession>
<dbReference type="CDD" id="cd00077">
    <property type="entry name" value="HDc"/>
    <property type="match status" value="2"/>
</dbReference>
<dbReference type="Gene3D" id="1.10.3210.10">
    <property type="entry name" value="Hypothetical protein af1432"/>
    <property type="match status" value="2"/>
</dbReference>
<dbReference type="InterPro" id="IPR000792">
    <property type="entry name" value="Tscrpt_reg_LuxR_C"/>
</dbReference>
<protein>
    <submittedName>
        <fullName evidence="1">Uncharacterized protein</fullName>
    </submittedName>
</protein>
<dbReference type="SUPFAM" id="SSF46894">
    <property type="entry name" value="C-terminal effector domain of the bipartite response regulators"/>
    <property type="match status" value="1"/>
</dbReference>
<dbReference type="OrthoDB" id="9802066at2"/>
<dbReference type="InterPro" id="IPR003607">
    <property type="entry name" value="HD/PDEase_dom"/>
</dbReference>
<dbReference type="RefSeq" id="WP_040272199.1">
    <property type="nucleotide sequence ID" value="NZ_CP024890.1"/>
</dbReference>
<dbReference type="GO" id="GO:0006355">
    <property type="term" value="P:regulation of DNA-templated transcription"/>
    <property type="evidence" value="ECO:0007669"/>
    <property type="project" value="InterPro"/>
</dbReference>
<dbReference type="PROSITE" id="PS50043">
    <property type="entry name" value="HTH_LUXR_2"/>
    <property type="match status" value="1"/>
</dbReference>
<dbReference type="PANTHER" id="PTHR45228:SF4">
    <property type="entry name" value="LIPOPROTEIN"/>
    <property type="match status" value="1"/>
</dbReference>
<dbReference type="InterPro" id="IPR052020">
    <property type="entry name" value="Cyclic_di-GMP/3'3'-cGAMP_PDE"/>
</dbReference>
<dbReference type="InterPro" id="IPR016032">
    <property type="entry name" value="Sig_transdc_resp-reg_C-effctor"/>
</dbReference>
<dbReference type="eggNOG" id="COG2197">
    <property type="taxonomic scope" value="Bacteria"/>
</dbReference>
<dbReference type="Pfam" id="PF13487">
    <property type="entry name" value="HD_5"/>
    <property type="match status" value="1"/>
</dbReference>
<dbReference type="SUPFAM" id="SSF109604">
    <property type="entry name" value="HD-domain/PDEase-like"/>
    <property type="match status" value="1"/>
</dbReference>
<dbReference type="EMBL" id="CCSD01000056">
    <property type="protein sequence ID" value="CDZ89115.1"/>
    <property type="molecule type" value="Genomic_DNA"/>
</dbReference>
<dbReference type="PRINTS" id="PR00038">
    <property type="entry name" value="HTHLUXR"/>
</dbReference>
<dbReference type="PROSITE" id="PS51832">
    <property type="entry name" value="HD_GYP"/>
    <property type="match status" value="1"/>
</dbReference>
<dbReference type="AlphaFoldDB" id="A0A098BLI9"/>
<evidence type="ECO:0000313" key="2">
    <source>
        <dbReference type="Proteomes" id="UP000042997"/>
    </source>
</evidence>
<proteinExistence type="predicted"/>
<dbReference type="CDD" id="cd06170">
    <property type="entry name" value="LuxR_C_like"/>
    <property type="match status" value="1"/>
</dbReference>
<dbReference type="eggNOG" id="COG2206">
    <property type="taxonomic scope" value="Bacteria"/>
</dbReference>
<dbReference type="InterPro" id="IPR036388">
    <property type="entry name" value="WH-like_DNA-bd_sf"/>
</dbReference>
<dbReference type="PANTHER" id="PTHR45228">
    <property type="entry name" value="CYCLIC DI-GMP PHOSPHODIESTERASE TM_0186-RELATED"/>
    <property type="match status" value="1"/>
</dbReference>
<sequence>MQRRSGSSPAPRDGPRRAELLAALSLAIDLGLGQPMEHMLRSAVLAGRIAERMGLDARQQAVVYYANLVAWIGCHADSHELAQVFGDDIALRADTYGVDMTGLPFLRMLTGHVGRGLDGPRRGLEVAAFLLTARRRMAELIGSHCASAGALSDRVGLDRQVGAALAYAFERWDGAGLPAGVRGDDIPLEMHIVHLAEVCEVHLRTGGPWRAVEVARARSGTQFCPRVARVFREGADEFTHDLLERDAWAAALDRAPDRECVLADGELDALLRATADFVDLKVPFLLGHSRSVAELAAAAGRLRGLLETDTAVLYRAGLVHGLGRMGVSNRIWEKPGPLTATEWERVRLYPYLTGRILSRVTGMEDVVAVATTHRERLDGSGYPNGVRGRDLSVADRLLAAAETYQRFGEPRPHRDALTPDHAAERLRREARGGRLDAEAVEAVLTAAGHRQVRRAPWPAGLTAREVAVLRLVARGRSNRQIAAELCIAEKTARNHVERVYVKLGVDNRTRAGLAAVDLGLAW</sequence>
<dbReference type="Pfam" id="PF00196">
    <property type="entry name" value="GerE"/>
    <property type="match status" value="1"/>
</dbReference>
<reference evidence="1 2" key="1">
    <citation type="journal article" date="2014" name="Genome Announc.">
        <title>Draft Genome Sequence of Propane- and Butane-Oxidizing Actinobacterium Rhodococcus ruber IEGM 231.</title>
        <authorList>
            <person name="Ivshina I.B."/>
            <person name="Kuyukina M.S."/>
            <person name="Krivoruchko A.V."/>
            <person name="Barbe V."/>
            <person name="Fischer C."/>
        </authorList>
    </citation>
    <scope>NUCLEOTIDE SEQUENCE [LARGE SCALE GENOMIC DNA]</scope>
</reference>
<evidence type="ECO:0000313" key="1">
    <source>
        <dbReference type="EMBL" id="CDZ89115.1"/>
    </source>
</evidence>
<dbReference type="Proteomes" id="UP000042997">
    <property type="component" value="Unassembled WGS sequence"/>
</dbReference>
<gene>
    <name evidence="1" type="ORF">RHRU231_450282</name>
</gene>